<accession>A0ABM7YU16</accession>
<keyword evidence="2" id="KW-1185">Reference proteome</keyword>
<sequence>MRTTLDIADDVLYAARELSRRQKKSLGQVISELARQAFAGQAARQSGAAVLAEPAGDYLAVLGIEPLPPRGGVVSPDLIERLLDDEAP</sequence>
<dbReference type="EMBL" id="AP025730">
    <property type="protein sequence ID" value="BDI08146.1"/>
    <property type="molecule type" value="Genomic_DNA"/>
</dbReference>
<name>A0ABM7YU16_9BURK</name>
<evidence type="ECO:0000313" key="2">
    <source>
        <dbReference type="Proteomes" id="UP001057498"/>
    </source>
</evidence>
<evidence type="ECO:0000313" key="1">
    <source>
        <dbReference type="EMBL" id="BDI08146.1"/>
    </source>
</evidence>
<proteinExistence type="predicted"/>
<organism evidence="1 2">
    <name type="scientific">Sphaerotilus microaerophilus</name>
    <dbReference type="NCBI Taxonomy" id="2914710"/>
    <lineage>
        <taxon>Bacteria</taxon>
        <taxon>Pseudomonadati</taxon>
        <taxon>Pseudomonadota</taxon>
        <taxon>Betaproteobacteria</taxon>
        <taxon>Burkholderiales</taxon>
        <taxon>Sphaerotilaceae</taxon>
        <taxon>Sphaerotilus</taxon>
    </lineage>
</organism>
<dbReference type="RefSeq" id="WP_251971272.1">
    <property type="nucleotide sequence ID" value="NZ_AP025730.1"/>
</dbReference>
<reference evidence="1" key="1">
    <citation type="submission" date="2022-04" db="EMBL/GenBank/DDBJ databases">
        <title>Whole genome sequence of Sphaerotilus sp. FB-5.</title>
        <authorList>
            <person name="Takeda M."/>
            <person name="Narihara S."/>
            <person name="Akimoto M."/>
            <person name="Akimoto R."/>
            <person name="Nishiyashiki S."/>
            <person name="Murakami T."/>
        </authorList>
    </citation>
    <scope>NUCLEOTIDE SEQUENCE</scope>
    <source>
        <strain evidence="1">FB-5</strain>
    </source>
</reference>
<dbReference type="Proteomes" id="UP001057498">
    <property type="component" value="Chromosome"/>
</dbReference>
<gene>
    <name evidence="1" type="primary">vapB38</name>
    <name evidence="1" type="ORF">CATMQ487_51160</name>
</gene>
<protein>
    <submittedName>
        <fullName evidence="1">Antitoxin VapB38</fullName>
    </submittedName>
</protein>